<proteinExistence type="predicted"/>
<accession>A0A0X3PPK0</accession>
<dbReference type="AlphaFoldDB" id="A0A0X3PPK0"/>
<name>A0A0X3PPK0_SCHSO</name>
<protein>
    <submittedName>
        <fullName evidence="1">Uncharacterized protein</fullName>
    </submittedName>
</protein>
<gene>
    <name evidence="1" type="ORF">TR128201</name>
</gene>
<dbReference type="EMBL" id="GEEE01009541">
    <property type="protein sequence ID" value="JAP53684.1"/>
    <property type="molecule type" value="Transcribed_RNA"/>
</dbReference>
<organism evidence="1">
    <name type="scientific">Schistocephalus solidus</name>
    <name type="common">Tapeworm</name>
    <dbReference type="NCBI Taxonomy" id="70667"/>
    <lineage>
        <taxon>Eukaryota</taxon>
        <taxon>Metazoa</taxon>
        <taxon>Spiralia</taxon>
        <taxon>Lophotrochozoa</taxon>
        <taxon>Platyhelminthes</taxon>
        <taxon>Cestoda</taxon>
        <taxon>Eucestoda</taxon>
        <taxon>Diphyllobothriidea</taxon>
        <taxon>Diphyllobothriidae</taxon>
        <taxon>Schistocephalus</taxon>
    </lineage>
</organism>
<reference evidence="1" key="1">
    <citation type="submission" date="2016-01" db="EMBL/GenBank/DDBJ databases">
        <title>Reference transcriptome for the parasite Schistocephalus solidus: insights into the molecular evolution of parasitism.</title>
        <authorList>
            <person name="Hebert F.O."/>
            <person name="Grambauer S."/>
            <person name="Barber I."/>
            <person name="Landry C.R."/>
            <person name="Aubin-Horth N."/>
        </authorList>
    </citation>
    <scope>NUCLEOTIDE SEQUENCE</scope>
</reference>
<sequence>MEVLILVSILPVAQLVGDRDTRILLVSLFWLHHYYMSLKFLDFPLIISPRYPVLALKCLRLVLFDVYNICAFHVACASRCRCLLDVHPYSPVLLSSSCLLSLCFLRSICTCVFNI</sequence>
<evidence type="ECO:0000313" key="1">
    <source>
        <dbReference type="EMBL" id="JAP53684.1"/>
    </source>
</evidence>